<dbReference type="InterPro" id="IPR050469">
    <property type="entry name" value="Diguanylate_Cyclase"/>
</dbReference>
<feature type="transmembrane region" description="Helical" evidence="3">
    <location>
        <begin position="186"/>
        <end position="205"/>
    </location>
</feature>
<organism evidence="5">
    <name type="scientific">Magnetococcus massalia (strain MO-1)</name>
    <dbReference type="NCBI Taxonomy" id="451514"/>
    <lineage>
        <taxon>Bacteria</taxon>
        <taxon>Pseudomonadati</taxon>
        <taxon>Pseudomonadota</taxon>
        <taxon>Magnetococcia</taxon>
        <taxon>Magnetococcales</taxon>
        <taxon>Magnetococcaceae</taxon>
        <taxon>Magnetococcus</taxon>
    </lineage>
</organism>
<proteinExistence type="predicted"/>
<keyword evidence="5" id="KW-0548">Nucleotidyltransferase</keyword>
<sequence length="429" mass="48563">MQRLAFTLQKFSIAQTLLAVFMLILILAGISIYLASDMLTQRSINKLATLEARQTSQLIFQSLYGVMQKGWVKHDIDDVVGRIQHTLPSIEINLVRSDKVAEMFGESEYSRLQRTRSAQVDQVMRSGQELLRAEGEMLQFIYPLIANENCLSCHTNVTKGYVNGVIHIQFPLEQLKLPLSFALKNLVYIFGLLTLLLCFIQFIVFRRFFIQPIIQLSNHIHAIKHDEAGIKNRPRLDGSSAWFRELQQLTDNFCNLMNGLSEAHTQLQEQSERDELTGLYNRRKFNKLFAHELTRGVRYDHPLTLYVLDLNGFKPINDTHGHAAGDALLKALGHSLASSLRDNDLVARIGGDEFVVLAPELASEHAELFKQKLVTIVEETRAEYDGIPLRVGTSVGVASYPEHGDTPDKLFEHADDAMYADKKARKAGR</sequence>
<keyword evidence="3" id="KW-1133">Transmembrane helix</keyword>
<reference evidence="5" key="1">
    <citation type="submission" date="2015-04" db="EMBL/GenBank/DDBJ databases">
        <authorList>
            <person name="Syromyatnikov M.Y."/>
            <person name="Popov V.N."/>
        </authorList>
    </citation>
    <scope>NUCLEOTIDE SEQUENCE</scope>
    <source>
        <strain evidence="5">MO-1</strain>
    </source>
</reference>
<protein>
    <recommendedName>
        <fullName evidence="1">diguanylate cyclase</fullName>
        <ecNumber evidence="1">2.7.7.65</ecNumber>
    </recommendedName>
</protein>
<dbReference type="GO" id="GO:0043709">
    <property type="term" value="P:cell adhesion involved in single-species biofilm formation"/>
    <property type="evidence" value="ECO:0007669"/>
    <property type="project" value="TreeGrafter"/>
</dbReference>
<keyword evidence="3" id="KW-0812">Transmembrane</keyword>
<dbReference type="SUPFAM" id="SSF55073">
    <property type="entry name" value="Nucleotide cyclase"/>
    <property type="match status" value="1"/>
</dbReference>
<comment type="catalytic activity">
    <reaction evidence="2">
        <text>2 GTP = 3',3'-c-di-GMP + 2 diphosphate</text>
        <dbReference type="Rhea" id="RHEA:24898"/>
        <dbReference type="ChEBI" id="CHEBI:33019"/>
        <dbReference type="ChEBI" id="CHEBI:37565"/>
        <dbReference type="ChEBI" id="CHEBI:58805"/>
        <dbReference type="EC" id="2.7.7.65"/>
    </reaction>
</comment>
<gene>
    <name evidence="5" type="ORF">MAGMO_2832</name>
</gene>
<feature type="domain" description="GGDEF" evidence="4">
    <location>
        <begin position="301"/>
        <end position="429"/>
    </location>
</feature>
<dbReference type="InterPro" id="IPR029787">
    <property type="entry name" value="Nucleotide_cyclase"/>
</dbReference>
<dbReference type="GO" id="GO:0005886">
    <property type="term" value="C:plasma membrane"/>
    <property type="evidence" value="ECO:0007669"/>
    <property type="project" value="TreeGrafter"/>
</dbReference>
<dbReference type="PANTHER" id="PTHR45138">
    <property type="entry name" value="REGULATORY COMPONENTS OF SENSORY TRANSDUCTION SYSTEM"/>
    <property type="match status" value="1"/>
</dbReference>
<dbReference type="NCBIfam" id="TIGR00254">
    <property type="entry name" value="GGDEF"/>
    <property type="match status" value="1"/>
</dbReference>
<name>A0A1S7LJF5_MAGMO</name>
<accession>A0A1S7LJF5</accession>
<dbReference type="CDD" id="cd01949">
    <property type="entry name" value="GGDEF"/>
    <property type="match status" value="1"/>
</dbReference>
<dbReference type="GO" id="GO:1902201">
    <property type="term" value="P:negative regulation of bacterial-type flagellum-dependent cell motility"/>
    <property type="evidence" value="ECO:0007669"/>
    <property type="project" value="TreeGrafter"/>
</dbReference>
<evidence type="ECO:0000256" key="1">
    <source>
        <dbReference type="ARBA" id="ARBA00012528"/>
    </source>
</evidence>
<dbReference type="AlphaFoldDB" id="A0A1S7LJF5"/>
<dbReference type="PANTHER" id="PTHR45138:SF9">
    <property type="entry name" value="DIGUANYLATE CYCLASE DGCM-RELATED"/>
    <property type="match status" value="1"/>
</dbReference>
<keyword evidence="5" id="KW-0808">Transferase</keyword>
<dbReference type="Pfam" id="PF00990">
    <property type="entry name" value="GGDEF"/>
    <property type="match status" value="1"/>
</dbReference>
<dbReference type="FunFam" id="3.30.70.270:FF:000001">
    <property type="entry name" value="Diguanylate cyclase domain protein"/>
    <property type="match status" value="1"/>
</dbReference>
<evidence type="ECO:0000259" key="4">
    <source>
        <dbReference type="PROSITE" id="PS50887"/>
    </source>
</evidence>
<dbReference type="InterPro" id="IPR043128">
    <property type="entry name" value="Rev_trsase/Diguanyl_cyclase"/>
</dbReference>
<feature type="transmembrane region" description="Helical" evidence="3">
    <location>
        <begin position="12"/>
        <end position="35"/>
    </location>
</feature>
<dbReference type="Gene3D" id="3.30.450.290">
    <property type="match status" value="1"/>
</dbReference>
<evidence type="ECO:0000256" key="2">
    <source>
        <dbReference type="ARBA" id="ARBA00034247"/>
    </source>
</evidence>
<evidence type="ECO:0000313" key="5">
    <source>
        <dbReference type="EMBL" id="CRH06980.1"/>
    </source>
</evidence>
<keyword evidence="3" id="KW-0472">Membrane</keyword>
<dbReference type="GO" id="GO:0052621">
    <property type="term" value="F:diguanylate cyclase activity"/>
    <property type="evidence" value="ECO:0007669"/>
    <property type="project" value="UniProtKB-EC"/>
</dbReference>
<dbReference type="InterPro" id="IPR000160">
    <property type="entry name" value="GGDEF_dom"/>
</dbReference>
<dbReference type="SMART" id="SM00267">
    <property type="entry name" value="GGDEF"/>
    <property type="match status" value="1"/>
</dbReference>
<dbReference type="Gene3D" id="3.30.70.270">
    <property type="match status" value="1"/>
</dbReference>
<dbReference type="EC" id="2.7.7.65" evidence="1"/>
<dbReference type="EMBL" id="LO017727">
    <property type="protein sequence ID" value="CRH06980.1"/>
    <property type="molecule type" value="Genomic_DNA"/>
</dbReference>
<evidence type="ECO:0000256" key="3">
    <source>
        <dbReference type="SAM" id="Phobius"/>
    </source>
</evidence>
<dbReference type="PROSITE" id="PS50887">
    <property type="entry name" value="GGDEF"/>
    <property type="match status" value="1"/>
</dbReference>